<comment type="subcellular location">
    <subcellularLocation>
        <location evidence="1">Nucleus</location>
    </subcellularLocation>
</comment>
<comment type="similarity">
    <text evidence="1">Belongs to the TFB4 family.</text>
</comment>
<dbReference type="OrthoDB" id="17307at2759"/>
<dbReference type="VEuPathDB" id="MicrosporidiaDB:SLOPH_1748"/>
<evidence type="ECO:0000313" key="2">
    <source>
        <dbReference type="EMBL" id="EPR77763.1"/>
    </source>
</evidence>
<dbReference type="HOGENOM" id="CLU_1294389_0_0_1"/>
<comment type="caution">
    <text evidence="2">The sequence shown here is derived from an EMBL/GenBank/DDBJ whole genome shotgun (WGS) entry which is preliminary data.</text>
</comment>
<dbReference type="GO" id="GO:0006355">
    <property type="term" value="P:regulation of DNA-templated transcription"/>
    <property type="evidence" value="ECO:0007669"/>
    <property type="project" value="InterPro"/>
</dbReference>
<proteinExistence type="inferred from homology"/>
<dbReference type="Pfam" id="PF03850">
    <property type="entry name" value="Tfb4"/>
    <property type="match status" value="1"/>
</dbReference>
<keyword evidence="1" id="KW-0539">Nucleus</keyword>
<keyword evidence="1" id="KW-0479">Metal-binding</keyword>
<dbReference type="AlphaFoldDB" id="S7XPB5"/>
<dbReference type="GO" id="GO:0005675">
    <property type="term" value="C:transcription factor TFIIH holo complex"/>
    <property type="evidence" value="ECO:0007669"/>
    <property type="project" value="UniProtKB-UniRule"/>
</dbReference>
<keyword evidence="1" id="KW-0804">Transcription</keyword>
<dbReference type="InterPro" id="IPR004600">
    <property type="entry name" value="TFIIH_Tfb4/GTF2H3"/>
</dbReference>
<evidence type="ECO:0000313" key="3">
    <source>
        <dbReference type="Proteomes" id="UP000014978"/>
    </source>
</evidence>
<accession>S7XPB5</accession>
<keyword evidence="1" id="KW-0805">Transcription regulation</keyword>
<organism evidence="2 3">
    <name type="scientific">Spraguea lophii (strain 42_110)</name>
    <name type="common">Microsporidian parasite</name>
    <dbReference type="NCBI Taxonomy" id="1358809"/>
    <lineage>
        <taxon>Eukaryota</taxon>
        <taxon>Fungi</taxon>
        <taxon>Fungi incertae sedis</taxon>
        <taxon>Microsporidia</taxon>
        <taxon>Spragueidae</taxon>
        <taxon>Spraguea</taxon>
    </lineage>
</organism>
<comment type="subunit">
    <text evidence="1">Component of the 7-subunit TFIIH core complex composed of XPB/SSL2, XPD/RAD3, SSL1, TFB1, TFB2, TFB4 and TFB5, which is active in NER. The core complex associates with the 3-subunit CTD-kinase module TFIIK composed of CCL1, KIN28 and TFB3 to form the 10-subunit holoenzyme (holo-TFIIH) active in transcription.</text>
</comment>
<keyword evidence="1" id="KW-0227">DNA damage</keyword>
<sequence>MLISIITDSKSFLPAIDIFSNIYLSLDDNNSINLIERKISSYILSTTIIKHHKNGGQIILVSNENINKKEYYNFLKLSFAAHKLKISINSISNNLMVKMLSYNTKSKNLPLKSFNVLTQLLNILIQKENDFPEYYPSKCICHNKNILYGLVCPVCLTIYCQFVPICKKCKIKIKIK</sequence>
<dbReference type="STRING" id="1358809.S7XPB5"/>
<dbReference type="GO" id="GO:0000439">
    <property type="term" value="C:transcription factor TFIIH core complex"/>
    <property type="evidence" value="ECO:0007669"/>
    <property type="project" value="UniProtKB-UniRule"/>
</dbReference>
<name>S7XPB5_SPRLO</name>
<dbReference type="EMBL" id="ATCN01001292">
    <property type="protein sequence ID" value="EPR77763.1"/>
    <property type="molecule type" value="Genomic_DNA"/>
</dbReference>
<keyword evidence="3" id="KW-1185">Reference proteome</keyword>
<dbReference type="InParanoid" id="S7XPB5"/>
<dbReference type="Proteomes" id="UP000014978">
    <property type="component" value="Unassembled WGS sequence"/>
</dbReference>
<protein>
    <recommendedName>
        <fullName evidence="1">General transcription and DNA repair factor IIH subunit TFB4</fullName>
        <shortName evidence="1">TFIIH subunit TFB4</shortName>
    </recommendedName>
    <alternativeName>
        <fullName evidence="1">RNA polymerase II transcription factor B subunit 4</fullName>
    </alternativeName>
</protein>
<keyword evidence="1" id="KW-0234">DNA repair</keyword>
<gene>
    <name evidence="2" type="ORF">SLOPH_1748</name>
</gene>
<evidence type="ECO:0000256" key="1">
    <source>
        <dbReference type="RuleBase" id="RU368090"/>
    </source>
</evidence>
<keyword evidence="1" id="KW-0863">Zinc-finger</keyword>
<dbReference type="GO" id="GO:0006289">
    <property type="term" value="P:nucleotide-excision repair"/>
    <property type="evidence" value="ECO:0007669"/>
    <property type="project" value="UniProtKB-UniRule"/>
</dbReference>
<comment type="function">
    <text evidence="1">Component of the general transcription and DNA repair factor IIH (TFIIH) core complex, which is involved in general and transcription-coupled nucleotide excision repair (NER) of damaged DNA and, when complexed to TFIIK, in RNA transcription by RNA polymerase II. In NER, TFIIH acts by opening DNA around the lesion to allow the excision of the damaged oligonucleotide and its replacement by a new DNA fragment. In transcription, TFIIH has an essential role in transcription initiation. When the pre-initiation complex (PIC) has been established, TFIIH is required for promoter opening and promoter escape. Phosphorylation of the C-terminal tail (CTD) of the largest subunit of RNA polymerase II by the kinase module TFIIK controls the initiation of transcription.</text>
</comment>
<dbReference type="GO" id="GO:0008270">
    <property type="term" value="F:zinc ion binding"/>
    <property type="evidence" value="ECO:0007669"/>
    <property type="project" value="UniProtKB-KW"/>
</dbReference>
<keyword evidence="1" id="KW-0862">Zinc</keyword>
<reference evidence="3" key="1">
    <citation type="journal article" date="2013" name="PLoS Genet.">
        <title>The genome of Spraguea lophii and the basis of host-microsporidian interactions.</title>
        <authorList>
            <person name="Campbell S.E."/>
            <person name="Williams T.A."/>
            <person name="Yousuf A."/>
            <person name="Soanes D.M."/>
            <person name="Paszkiewicz K.H."/>
            <person name="Williams B.A.P."/>
        </authorList>
    </citation>
    <scope>NUCLEOTIDE SEQUENCE [LARGE SCALE GENOMIC DNA]</scope>
    <source>
        <strain evidence="3">42_110</strain>
    </source>
</reference>